<dbReference type="InterPro" id="IPR001054">
    <property type="entry name" value="A/G_cyclase"/>
</dbReference>
<dbReference type="PROSITE" id="PS50125">
    <property type="entry name" value="GUANYLATE_CYCLASE_2"/>
    <property type="match status" value="1"/>
</dbReference>
<dbReference type="STRING" id="797277.SAMN05216198_2142"/>
<dbReference type="FunFam" id="3.30.70.1230:FF:000025">
    <property type="entry name" value="Adenylate cyclase 1"/>
    <property type="match status" value="1"/>
</dbReference>
<evidence type="ECO:0000259" key="2">
    <source>
        <dbReference type="PROSITE" id="PS50125"/>
    </source>
</evidence>
<feature type="transmembrane region" description="Helical" evidence="1">
    <location>
        <begin position="149"/>
        <end position="170"/>
    </location>
</feature>
<evidence type="ECO:0000313" key="3">
    <source>
        <dbReference type="EMBL" id="SDS52355.1"/>
    </source>
</evidence>
<dbReference type="GO" id="GO:0004016">
    <property type="term" value="F:adenylate cyclase activity"/>
    <property type="evidence" value="ECO:0007669"/>
    <property type="project" value="UniProtKB-ARBA"/>
</dbReference>
<dbReference type="InterPro" id="IPR050697">
    <property type="entry name" value="Adenylyl/Guanylyl_Cyclase_3/4"/>
</dbReference>
<protein>
    <submittedName>
        <fullName evidence="3">Adenylate cyclase, class 3</fullName>
    </submittedName>
</protein>
<dbReference type="Proteomes" id="UP000243426">
    <property type="component" value="Chromosome I"/>
</dbReference>
<dbReference type="AlphaFoldDB" id="A0A1H1SWJ0"/>
<dbReference type="RefSeq" id="WP_090273292.1">
    <property type="nucleotide sequence ID" value="NZ_LT629748.1"/>
</dbReference>
<dbReference type="SMART" id="SM00044">
    <property type="entry name" value="CYCc"/>
    <property type="match status" value="1"/>
</dbReference>
<reference evidence="4" key="1">
    <citation type="submission" date="2016-10" db="EMBL/GenBank/DDBJ databases">
        <authorList>
            <person name="Varghese N."/>
            <person name="Submissions S."/>
        </authorList>
    </citation>
    <scope>NUCLEOTIDE SEQUENCE [LARGE SCALE GENOMIC DNA]</scope>
    <source>
        <strain evidence="4">2SM5</strain>
    </source>
</reference>
<evidence type="ECO:0000313" key="4">
    <source>
        <dbReference type="Proteomes" id="UP000243426"/>
    </source>
</evidence>
<organism evidence="3 4">
    <name type="scientific">Halopseudomonas litoralis</name>
    <dbReference type="NCBI Taxonomy" id="797277"/>
    <lineage>
        <taxon>Bacteria</taxon>
        <taxon>Pseudomonadati</taxon>
        <taxon>Pseudomonadota</taxon>
        <taxon>Gammaproteobacteria</taxon>
        <taxon>Pseudomonadales</taxon>
        <taxon>Pseudomonadaceae</taxon>
        <taxon>Halopseudomonas</taxon>
    </lineage>
</organism>
<keyword evidence="1" id="KW-0472">Membrane</keyword>
<dbReference type="OrthoDB" id="9806704at2"/>
<accession>A0A1H1SWJ0</accession>
<keyword evidence="1" id="KW-1133">Transmembrane helix</keyword>
<feature type="transmembrane region" description="Helical" evidence="1">
    <location>
        <begin position="21"/>
        <end position="38"/>
    </location>
</feature>
<dbReference type="EMBL" id="LT629748">
    <property type="protein sequence ID" value="SDS52355.1"/>
    <property type="molecule type" value="Genomic_DNA"/>
</dbReference>
<gene>
    <name evidence="3" type="ORF">SAMN05216198_2142</name>
</gene>
<dbReference type="Pfam" id="PF05230">
    <property type="entry name" value="MASE2"/>
    <property type="match status" value="1"/>
</dbReference>
<dbReference type="GO" id="GO:0035556">
    <property type="term" value="P:intracellular signal transduction"/>
    <property type="evidence" value="ECO:0007669"/>
    <property type="project" value="InterPro"/>
</dbReference>
<dbReference type="InterPro" id="IPR007894">
    <property type="entry name" value="MASE2"/>
</dbReference>
<dbReference type="GO" id="GO:0006171">
    <property type="term" value="P:cAMP biosynthetic process"/>
    <property type="evidence" value="ECO:0007669"/>
    <property type="project" value="TreeGrafter"/>
</dbReference>
<keyword evidence="1" id="KW-0812">Transmembrane</keyword>
<proteinExistence type="predicted"/>
<dbReference type="Gene3D" id="3.30.70.1230">
    <property type="entry name" value="Nucleotide cyclase"/>
    <property type="match status" value="1"/>
</dbReference>
<feature type="transmembrane region" description="Helical" evidence="1">
    <location>
        <begin position="118"/>
        <end position="137"/>
    </location>
</feature>
<feature type="domain" description="Guanylate cyclase" evidence="2">
    <location>
        <begin position="226"/>
        <end position="361"/>
    </location>
</feature>
<evidence type="ECO:0000256" key="1">
    <source>
        <dbReference type="SAM" id="Phobius"/>
    </source>
</evidence>
<dbReference type="CDD" id="cd07302">
    <property type="entry name" value="CHD"/>
    <property type="match status" value="1"/>
</dbReference>
<dbReference type="InterPro" id="IPR029787">
    <property type="entry name" value="Nucleotide_cyclase"/>
</dbReference>
<dbReference type="PANTHER" id="PTHR43081">
    <property type="entry name" value="ADENYLATE CYCLASE, TERMINAL-DIFFERENTIATION SPECIFIC-RELATED"/>
    <property type="match status" value="1"/>
</dbReference>
<dbReference type="SUPFAM" id="SSF55073">
    <property type="entry name" value="Nucleotide cyclase"/>
    <property type="match status" value="1"/>
</dbReference>
<feature type="transmembrane region" description="Helical" evidence="1">
    <location>
        <begin position="83"/>
        <end position="112"/>
    </location>
</feature>
<sequence>MTLQTRIQPVRPPLEGYYSRIMAYFCVAVIFAAIAHEQSSPSPLNIGVIIYALLYPHLIQLLSKFQRKTGARTQRLGLLGLDAIHTGIFITLCQFSMVPSLVFILLISFASIIIGGPLYLFAAGLLTLAGCMLSAAVLSPDPQFASSQLLAFCSLVSGGAFTVIIAAFVYRQGRHLEHAQHLITAEQEKTAELASNLAKYLSPQVWESIFSGNQRVTLETRRKKLTVFFSDIRGFTELAEEMEAEALTDLLNNYLNEMSRIALQYGGTIDKFIGDSVMVFFGDPVSRGAKQDAEAAVSMAIAMRKHMKVLRQQWRSQGITRPLEIRMGLSTGYCTVGNFGADMRMDYTIIGREVNLASRLESAAEAGEILIPHETWSLIKDLIMCRDKGRIEVKGFGRPVQIYQVVGLRRDLGAAPTFVEHELPGFSMYLDTSGIRNYDKEDIVRSLELAARKLRDKVII</sequence>
<keyword evidence="4" id="KW-1185">Reference proteome</keyword>
<dbReference type="Pfam" id="PF00211">
    <property type="entry name" value="Guanylate_cyc"/>
    <property type="match status" value="1"/>
</dbReference>
<name>A0A1H1SWJ0_9GAMM</name>
<dbReference type="PANTHER" id="PTHR43081:SF18">
    <property type="entry name" value="BLL7624 PROTEIN"/>
    <property type="match status" value="1"/>
</dbReference>